<evidence type="ECO:0000313" key="1">
    <source>
        <dbReference type="EMBL" id="CAI9697213.1"/>
    </source>
</evidence>
<proteinExistence type="predicted"/>
<protein>
    <submittedName>
        <fullName evidence="1">Uncharacterized protein</fullName>
    </submittedName>
</protein>
<dbReference type="Proteomes" id="UP001162501">
    <property type="component" value="Chromosome 17"/>
</dbReference>
<name>A0ACB0E9U2_RANTA</name>
<sequence>MLAPSSWPFCASARGSQGKLPLLSRPSLRWPPLHPAARGLGRAQKVPAACPRGPAATLDQRAPRIISSSSPGSGHRRCGDQLGPWSGDPVQGSTLPTTTSAPSARPQSCPSHSFPPTGSGLQQSKRCEPAGRGRAASRACPPAFGPPPAPAPSSRSGLLVRLPSLHQANQHDRA</sequence>
<accession>A0ACB0E9U2</accession>
<organism evidence="1 2">
    <name type="scientific">Rangifer tarandus platyrhynchus</name>
    <name type="common">Svalbard reindeer</name>
    <dbReference type="NCBI Taxonomy" id="3082113"/>
    <lineage>
        <taxon>Eukaryota</taxon>
        <taxon>Metazoa</taxon>
        <taxon>Chordata</taxon>
        <taxon>Craniata</taxon>
        <taxon>Vertebrata</taxon>
        <taxon>Euteleostomi</taxon>
        <taxon>Mammalia</taxon>
        <taxon>Eutheria</taxon>
        <taxon>Laurasiatheria</taxon>
        <taxon>Artiodactyla</taxon>
        <taxon>Ruminantia</taxon>
        <taxon>Pecora</taxon>
        <taxon>Cervidae</taxon>
        <taxon>Odocoileinae</taxon>
        <taxon>Rangifer</taxon>
    </lineage>
</organism>
<evidence type="ECO:0000313" key="2">
    <source>
        <dbReference type="Proteomes" id="UP001162501"/>
    </source>
</evidence>
<dbReference type="EMBL" id="OX596101">
    <property type="protein sequence ID" value="CAI9697213.1"/>
    <property type="molecule type" value="Genomic_DNA"/>
</dbReference>
<reference evidence="1" key="1">
    <citation type="submission" date="2023-05" db="EMBL/GenBank/DDBJ databases">
        <authorList>
            <consortium name="ELIXIR-Norway"/>
        </authorList>
    </citation>
    <scope>NUCLEOTIDE SEQUENCE</scope>
</reference>
<gene>
    <name evidence="1" type="ORF">MRATA1EN3_LOCUS8426</name>
</gene>